<dbReference type="InterPro" id="IPR006283">
    <property type="entry name" value="ThiL-like"/>
</dbReference>
<keyword evidence="2" id="KW-0547">Nucleotide-binding</keyword>
<dbReference type="InterPro" id="IPR010918">
    <property type="entry name" value="PurM-like_C_dom"/>
</dbReference>
<dbReference type="GO" id="GO:0009228">
    <property type="term" value="P:thiamine biosynthetic process"/>
    <property type="evidence" value="ECO:0007669"/>
    <property type="project" value="UniProtKB-KW"/>
</dbReference>
<dbReference type="Pfam" id="PF02769">
    <property type="entry name" value="AIRS_C"/>
    <property type="match status" value="1"/>
</dbReference>
<keyword evidence="2 5" id="KW-0418">Kinase</keyword>
<feature type="binding site" evidence="2">
    <location>
        <begin position="114"/>
        <end position="115"/>
    </location>
    <ligand>
        <name>ATP</name>
        <dbReference type="ChEBI" id="CHEBI:30616"/>
    </ligand>
</feature>
<dbReference type="InterPro" id="IPR016188">
    <property type="entry name" value="PurM-like_N"/>
</dbReference>
<feature type="binding site" evidence="2">
    <location>
        <position position="39"/>
    </location>
    <ligand>
        <name>Mg(2+)</name>
        <dbReference type="ChEBI" id="CHEBI:18420"/>
        <label>2</label>
    </ligand>
</feature>
<comment type="pathway">
    <text evidence="2">Cofactor biosynthesis; thiamine diphosphate biosynthesis; thiamine diphosphate from thiamine phosphate: step 1/1.</text>
</comment>
<keyword evidence="2" id="KW-0479">Metal-binding</keyword>
<feature type="domain" description="PurM-like C-terminal" evidence="4">
    <location>
        <begin position="145"/>
        <end position="290"/>
    </location>
</feature>
<comment type="function">
    <text evidence="2">Catalyzes the ATP-dependent phosphorylation of thiamine-monophosphate (TMP) to form thiamine-pyrophosphate (TPP), the active form of vitamin B1.</text>
</comment>
<dbReference type="eggNOG" id="COG0611">
    <property type="taxonomic scope" value="Bacteria"/>
</dbReference>
<feature type="binding site" evidence="2">
    <location>
        <position position="39"/>
    </location>
    <ligand>
        <name>Mg(2+)</name>
        <dbReference type="ChEBI" id="CHEBI:18420"/>
        <label>1</label>
    </ligand>
</feature>
<feature type="binding site" evidence="2">
    <location>
        <position position="46"/>
    </location>
    <ligand>
        <name>substrate</name>
    </ligand>
</feature>
<dbReference type="InterPro" id="IPR036676">
    <property type="entry name" value="PurM-like_C_sf"/>
</dbReference>
<dbReference type="Pfam" id="PF00586">
    <property type="entry name" value="AIRS"/>
    <property type="match status" value="1"/>
</dbReference>
<dbReference type="PANTHER" id="PTHR30270">
    <property type="entry name" value="THIAMINE-MONOPHOSPHATE KINASE"/>
    <property type="match status" value="1"/>
</dbReference>
<comment type="caution">
    <text evidence="5">The sequence shown here is derived from an EMBL/GenBank/DDBJ whole genome shotgun (WGS) entry which is preliminary data.</text>
</comment>
<feature type="binding site" evidence="2">
    <location>
        <position position="22"/>
    </location>
    <ligand>
        <name>Mg(2+)</name>
        <dbReference type="ChEBI" id="CHEBI:18420"/>
        <label>3</label>
    </ligand>
</feature>
<accession>A0A0W0Z618</accession>
<dbReference type="OrthoDB" id="9802811at2"/>
<feature type="binding site" evidence="2">
    <location>
        <position position="303"/>
    </location>
    <ligand>
        <name>substrate</name>
    </ligand>
</feature>
<dbReference type="AlphaFoldDB" id="A0A0W0Z618"/>
<name>A0A0W0Z618_9GAMM</name>
<protein>
    <recommendedName>
        <fullName evidence="2">Thiamine-monophosphate kinase</fullName>
        <shortName evidence="2">TMP kinase</shortName>
        <shortName evidence="2">Thiamine-phosphate kinase</shortName>
        <ecNumber evidence="2">2.7.4.16</ecNumber>
    </recommendedName>
</protein>
<keyword evidence="6" id="KW-1185">Reference proteome</keyword>
<dbReference type="GO" id="GO:0009229">
    <property type="term" value="P:thiamine diphosphate biosynthetic process"/>
    <property type="evidence" value="ECO:0007669"/>
    <property type="project" value="UniProtKB-UniRule"/>
</dbReference>
<dbReference type="RefSeq" id="WP_018575756.1">
    <property type="nucleotide sequence ID" value="NZ_KB892381.1"/>
</dbReference>
<gene>
    <name evidence="2 5" type="primary">thiL</name>
    <name evidence="5" type="ORF">Lsha_0539</name>
</gene>
<feature type="binding site" evidence="2">
    <location>
        <position position="22"/>
    </location>
    <ligand>
        <name>Mg(2+)</name>
        <dbReference type="ChEBI" id="CHEBI:18420"/>
        <label>4</label>
    </ligand>
</feature>
<evidence type="ECO:0000259" key="4">
    <source>
        <dbReference type="Pfam" id="PF02769"/>
    </source>
</evidence>
<reference evidence="5 6" key="1">
    <citation type="submission" date="2015-11" db="EMBL/GenBank/DDBJ databases">
        <title>Genomic analysis of 38 Legionella species identifies large and diverse effector repertoires.</title>
        <authorList>
            <person name="Burstein D."/>
            <person name="Amaro F."/>
            <person name="Zusman T."/>
            <person name="Lifshitz Z."/>
            <person name="Cohen O."/>
            <person name="Gilbert J.A."/>
            <person name="Pupko T."/>
            <person name="Shuman H.A."/>
            <person name="Segal G."/>
        </authorList>
    </citation>
    <scope>NUCLEOTIDE SEQUENCE [LARGE SCALE GENOMIC DNA]</scope>
    <source>
        <strain evidence="5 6">ATCC 49655</strain>
    </source>
</reference>
<feature type="binding site" evidence="2">
    <location>
        <position position="68"/>
    </location>
    <ligand>
        <name>Mg(2+)</name>
        <dbReference type="ChEBI" id="CHEBI:18420"/>
        <label>4</label>
    </ligand>
</feature>
<dbReference type="EC" id="2.7.4.16" evidence="2"/>
<feature type="binding site" evidence="2">
    <location>
        <position position="204"/>
    </location>
    <ligand>
        <name>ATP</name>
        <dbReference type="ChEBI" id="CHEBI:30616"/>
    </ligand>
</feature>
<dbReference type="SUPFAM" id="SSF56042">
    <property type="entry name" value="PurM C-terminal domain-like"/>
    <property type="match status" value="1"/>
</dbReference>
<dbReference type="PIRSF" id="PIRSF005303">
    <property type="entry name" value="Thiam_monoph_kin"/>
    <property type="match status" value="1"/>
</dbReference>
<dbReference type="GO" id="GO:0005524">
    <property type="term" value="F:ATP binding"/>
    <property type="evidence" value="ECO:0007669"/>
    <property type="project" value="UniProtKB-UniRule"/>
</dbReference>
<keyword evidence="2 5" id="KW-0808">Transferase</keyword>
<dbReference type="PATRIC" id="fig|1122169.6.peg.616"/>
<evidence type="ECO:0000313" key="6">
    <source>
        <dbReference type="Proteomes" id="UP000054600"/>
    </source>
</evidence>
<dbReference type="InterPro" id="IPR036921">
    <property type="entry name" value="PurM-like_N_sf"/>
</dbReference>
<feature type="binding site" evidence="2">
    <location>
        <position position="202"/>
    </location>
    <ligand>
        <name>Mg(2+)</name>
        <dbReference type="ChEBI" id="CHEBI:18420"/>
        <label>3</label>
    </ligand>
</feature>
<dbReference type="STRING" id="1122169.Lsha_0539"/>
<dbReference type="UniPathway" id="UPA00060">
    <property type="reaction ID" value="UER00142"/>
</dbReference>
<evidence type="ECO:0000256" key="2">
    <source>
        <dbReference type="HAMAP-Rule" id="MF_02128"/>
    </source>
</evidence>
<keyword evidence="1 2" id="KW-0784">Thiamine biosynthesis</keyword>
<feature type="binding site" evidence="2">
    <location>
        <position position="141"/>
    </location>
    <ligand>
        <name>ATP</name>
        <dbReference type="ChEBI" id="CHEBI:30616"/>
    </ligand>
</feature>
<dbReference type="GO" id="GO:0000287">
    <property type="term" value="F:magnesium ion binding"/>
    <property type="evidence" value="ECO:0007669"/>
    <property type="project" value="UniProtKB-UniRule"/>
</dbReference>
<feature type="binding site" evidence="2">
    <location>
        <position position="68"/>
    </location>
    <ligand>
        <name>Mg(2+)</name>
        <dbReference type="ChEBI" id="CHEBI:18420"/>
        <label>2</label>
    </ligand>
</feature>
<comment type="similarity">
    <text evidence="2">Belongs to the thiamine-monophosphate kinase family.</text>
</comment>
<dbReference type="Gene3D" id="3.90.650.10">
    <property type="entry name" value="PurM-like C-terminal domain"/>
    <property type="match status" value="1"/>
</dbReference>
<evidence type="ECO:0000259" key="3">
    <source>
        <dbReference type="Pfam" id="PF00586"/>
    </source>
</evidence>
<keyword evidence="2" id="KW-0067">ATP-binding</keyword>
<evidence type="ECO:0000256" key="1">
    <source>
        <dbReference type="ARBA" id="ARBA00022977"/>
    </source>
</evidence>
<feature type="domain" description="PurM-like N-terminal" evidence="3">
    <location>
        <begin position="20"/>
        <end position="132"/>
    </location>
</feature>
<comment type="miscellaneous">
    <text evidence="2">Reaction mechanism of ThiL seems to utilize a direct, inline transfer of the gamma-phosphate of ATP to TMP rather than a phosphorylated enzyme intermediate.</text>
</comment>
<proteinExistence type="inferred from homology"/>
<dbReference type="GO" id="GO:0009030">
    <property type="term" value="F:thiamine-phosphate kinase activity"/>
    <property type="evidence" value="ECO:0007669"/>
    <property type="project" value="UniProtKB-UniRule"/>
</dbReference>
<keyword evidence="2" id="KW-0460">Magnesium</keyword>
<comment type="caution">
    <text evidence="2">Lacks conserved residue(s) required for the propagation of feature annotation.</text>
</comment>
<organism evidence="5 6">
    <name type="scientific">Legionella shakespearei DSM 23087</name>
    <dbReference type="NCBI Taxonomy" id="1122169"/>
    <lineage>
        <taxon>Bacteria</taxon>
        <taxon>Pseudomonadati</taxon>
        <taxon>Pseudomonadota</taxon>
        <taxon>Gammaproteobacteria</taxon>
        <taxon>Legionellales</taxon>
        <taxon>Legionellaceae</taxon>
        <taxon>Legionella</taxon>
    </lineage>
</organism>
<sequence>MISEKELIGLVQEQSDGFIGDDAAVLPSLTGERYLISKDLLIEDVHFRIHYFTPQDLAHKALNVNLSDLAAMGAKPLYVLCGIAIPKGLQEYARHFLQSLTLACKEAGIILIGGDTTSSQEHLFISITVLGSAHAETIKYRNSAKVGDVLCLAGNLGFAHLGFTALENNNSTPYTPYFLRPDARIKEGLWLAKQKCITSMMDSSDGLFIDVNRLCDASGKGAVIDLDKVQNCLEPEVSLQIALEGGEDYGLLFTVNPHSLEELTRQFAEIFNYPLKIIGFITEDQSVSLQKDGQHIDLNITPFTHFGEKL</sequence>
<dbReference type="CDD" id="cd02194">
    <property type="entry name" value="ThiL"/>
    <property type="match status" value="1"/>
</dbReference>
<dbReference type="EMBL" id="LNYW01000017">
    <property type="protein sequence ID" value="KTD64600.1"/>
    <property type="molecule type" value="Genomic_DNA"/>
</dbReference>
<feature type="binding site" evidence="2">
    <location>
        <position position="115"/>
    </location>
    <ligand>
        <name>Mg(2+)</name>
        <dbReference type="ChEBI" id="CHEBI:18420"/>
        <label>1</label>
    </ligand>
</feature>
<dbReference type="PANTHER" id="PTHR30270:SF0">
    <property type="entry name" value="THIAMINE-MONOPHOSPHATE KINASE"/>
    <property type="match status" value="1"/>
</dbReference>
<feature type="binding site" evidence="2">
    <location>
        <position position="205"/>
    </location>
    <ligand>
        <name>Mg(2+)</name>
        <dbReference type="ChEBI" id="CHEBI:18420"/>
        <label>5</label>
    </ligand>
</feature>
<evidence type="ECO:0000313" key="5">
    <source>
        <dbReference type="EMBL" id="KTD64600.1"/>
    </source>
</evidence>
<feature type="binding site" evidence="2">
    <location>
        <position position="68"/>
    </location>
    <ligand>
        <name>Mg(2+)</name>
        <dbReference type="ChEBI" id="CHEBI:18420"/>
        <label>3</label>
    </ligand>
</feature>
<comment type="catalytic activity">
    <reaction evidence="2">
        <text>thiamine phosphate + ATP = thiamine diphosphate + ADP</text>
        <dbReference type="Rhea" id="RHEA:15913"/>
        <dbReference type="ChEBI" id="CHEBI:30616"/>
        <dbReference type="ChEBI" id="CHEBI:37575"/>
        <dbReference type="ChEBI" id="CHEBI:58937"/>
        <dbReference type="ChEBI" id="CHEBI:456216"/>
        <dbReference type="EC" id="2.7.4.16"/>
    </reaction>
</comment>
<feature type="binding site" evidence="2">
    <location>
        <position position="37"/>
    </location>
    <ligand>
        <name>Mg(2+)</name>
        <dbReference type="ChEBI" id="CHEBI:18420"/>
        <label>4</label>
    </ligand>
</feature>
<dbReference type="SUPFAM" id="SSF55326">
    <property type="entry name" value="PurM N-terminal domain-like"/>
    <property type="match status" value="1"/>
</dbReference>
<dbReference type="Proteomes" id="UP000054600">
    <property type="component" value="Unassembled WGS sequence"/>
</dbReference>
<dbReference type="Gene3D" id="3.30.1330.10">
    <property type="entry name" value="PurM-like, N-terminal domain"/>
    <property type="match status" value="1"/>
</dbReference>
<feature type="binding site" evidence="2">
    <location>
        <position position="247"/>
    </location>
    <ligand>
        <name>substrate</name>
    </ligand>
</feature>
<dbReference type="NCBIfam" id="TIGR01379">
    <property type="entry name" value="thiL"/>
    <property type="match status" value="1"/>
</dbReference>
<dbReference type="HAMAP" id="MF_02128">
    <property type="entry name" value="TMP_kinase"/>
    <property type="match status" value="1"/>
</dbReference>